<dbReference type="Proteomes" id="UP000253551">
    <property type="component" value="Unassembled WGS sequence"/>
</dbReference>
<dbReference type="OrthoDB" id="4161332at2759"/>
<dbReference type="AlphaFoldDB" id="A0A367J782"/>
<organism evidence="1 2">
    <name type="scientific">Rhizopus stolonifer</name>
    <name type="common">Rhizopus nigricans</name>
    <dbReference type="NCBI Taxonomy" id="4846"/>
    <lineage>
        <taxon>Eukaryota</taxon>
        <taxon>Fungi</taxon>
        <taxon>Fungi incertae sedis</taxon>
        <taxon>Mucoromycota</taxon>
        <taxon>Mucoromycotina</taxon>
        <taxon>Mucoromycetes</taxon>
        <taxon>Mucorales</taxon>
        <taxon>Mucorineae</taxon>
        <taxon>Rhizopodaceae</taxon>
        <taxon>Rhizopus</taxon>
    </lineage>
</organism>
<keyword evidence="2" id="KW-1185">Reference proteome</keyword>
<dbReference type="EMBL" id="PJQM01004109">
    <property type="protein sequence ID" value="RCH85689.1"/>
    <property type="molecule type" value="Genomic_DNA"/>
</dbReference>
<comment type="caution">
    <text evidence="1">The sequence shown here is derived from an EMBL/GenBank/DDBJ whole genome shotgun (WGS) entry which is preliminary data.</text>
</comment>
<name>A0A367J782_RHIST</name>
<protein>
    <submittedName>
        <fullName evidence="1">Uncharacterized protein</fullName>
    </submittedName>
</protein>
<accession>A0A367J782</accession>
<proteinExistence type="predicted"/>
<evidence type="ECO:0000313" key="2">
    <source>
        <dbReference type="Proteomes" id="UP000253551"/>
    </source>
</evidence>
<evidence type="ECO:0000313" key="1">
    <source>
        <dbReference type="EMBL" id="RCH85689.1"/>
    </source>
</evidence>
<feature type="non-terminal residue" evidence="1">
    <location>
        <position position="1"/>
    </location>
</feature>
<sequence>TVATHTTQFTCAILNQPTLIFSFTLVAEAIMAATRIHLVDCADEREDIARHSRYMFQQSLRCLRSVLQQRAIPSIHEFTTMIEKALIDADTGDSNSRNSSPKVHVLSPIIPRTITTLPKQEIMDDSWSHGRLPSNNVFSYGLISPTSSTASSTNDKHDSLYSPLSFHHSIPISSSETKQDQMEMYSGIWSSRSIYDLEHSFPLAKTVHHPRYGLGIYASAQQHHTEVIRRHIPEMM</sequence>
<gene>
    <name evidence="1" type="ORF">CU098_009004</name>
</gene>
<reference evidence="1 2" key="1">
    <citation type="journal article" date="2018" name="G3 (Bethesda)">
        <title>Phylogenetic and Phylogenomic Definition of Rhizopus Species.</title>
        <authorList>
            <person name="Gryganskyi A.P."/>
            <person name="Golan J."/>
            <person name="Dolatabadi S."/>
            <person name="Mondo S."/>
            <person name="Robb S."/>
            <person name="Idnurm A."/>
            <person name="Muszewska A."/>
            <person name="Steczkiewicz K."/>
            <person name="Masonjones S."/>
            <person name="Liao H.L."/>
            <person name="Gajdeczka M.T."/>
            <person name="Anike F."/>
            <person name="Vuek A."/>
            <person name="Anishchenko I.M."/>
            <person name="Voigt K."/>
            <person name="de Hoog G.S."/>
            <person name="Smith M.E."/>
            <person name="Heitman J."/>
            <person name="Vilgalys R."/>
            <person name="Stajich J.E."/>
        </authorList>
    </citation>
    <scope>NUCLEOTIDE SEQUENCE [LARGE SCALE GENOMIC DNA]</scope>
    <source>
        <strain evidence="1 2">LSU 92-RS-03</strain>
    </source>
</reference>